<dbReference type="Proteomes" id="UP000006196">
    <property type="component" value="Unassembled WGS sequence"/>
</dbReference>
<dbReference type="InterPro" id="IPR011009">
    <property type="entry name" value="Kinase-like_dom_sf"/>
</dbReference>
<organism evidence="1 2">
    <name type="scientific">Corynebacterium lipophiloflavum (strain ATCC 700352 / DSM 44291 / CCUG 37336 / JCM 10383 / DMMZ 1944)</name>
    <dbReference type="NCBI Taxonomy" id="525263"/>
    <lineage>
        <taxon>Bacteria</taxon>
        <taxon>Bacillati</taxon>
        <taxon>Actinomycetota</taxon>
        <taxon>Actinomycetes</taxon>
        <taxon>Mycobacteriales</taxon>
        <taxon>Corynebacteriaceae</taxon>
        <taxon>Corynebacterium</taxon>
    </lineage>
</organism>
<protein>
    <submittedName>
        <fullName evidence="1">Uncharacterized protein</fullName>
    </submittedName>
</protein>
<sequence length="410" mass="45097">MEQSDVIPAAEGILTRRFGGAQELVDATRLPGSGIAGVYRAKVASNPFLQHRSVVVKYSPLVGDPLEDAAYLREVVAYQFTTSLSEEVRPGPVLLGYDVDQRIIIITDSGDGDTLDSLLAESTAEERVNVLRSFGSALGRMHAGTADKEDAFNVLFTRLTRAHSGAEGVQNLRDRLLFHRIRLGLEMMEQAGIEVPDEVKAVAENVSYRLLKGGNRAFTPFDLAPDNVIYAETIQFLDYEWAGFRDVTFDLASVIAGFPNYISTDPITDEEAHVFTETWVREVSGLWPEVEQPETLHARITAALIAWALSSVSVLNVNAHSEVWEQDERITADFQAAGVDVGAAVHLEEFEVSGDLLRPAYQGPFTADEQLVRRDLYETFEALARYSGAGSDPAHKVISEFAHAVARRLS</sequence>
<keyword evidence="2" id="KW-1185">Reference proteome</keyword>
<dbReference type="OrthoDB" id="144109at2"/>
<reference evidence="1" key="1">
    <citation type="submission" date="2009-01" db="EMBL/GenBank/DDBJ databases">
        <authorList>
            <person name="Qin X."/>
            <person name="Bachman B."/>
            <person name="Battles P."/>
            <person name="Bell A."/>
            <person name="Bess C."/>
            <person name="Bickham C."/>
            <person name="Chaboub L."/>
            <person name="Chen D."/>
            <person name="Coyle M."/>
            <person name="Deiros D.R."/>
            <person name="Dinh H."/>
            <person name="Forbes L."/>
            <person name="Fowler G."/>
            <person name="Francisco L."/>
            <person name="Fu Q."/>
            <person name="Gubbala S."/>
            <person name="Hale W."/>
            <person name="Han Y."/>
            <person name="Hemphill L."/>
            <person name="Highlander S.K."/>
            <person name="Hirani K."/>
            <person name="Hogues M."/>
            <person name="Jackson L."/>
            <person name="Jakkamsetti A."/>
            <person name="Javaid M."/>
            <person name="Jiang H."/>
            <person name="Korchina V."/>
            <person name="Kovar C."/>
            <person name="Lara F."/>
            <person name="Lee S."/>
            <person name="Mata R."/>
            <person name="Mathew T."/>
            <person name="Moen C."/>
            <person name="Morales K."/>
            <person name="Munidasa M."/>
            <person name="Nazareth L."/>
            <person name="Ngo R."/>
            <person name="Nguyen L."/>
            <person name="Okwuonu G."/>
            <person name="Ongeri F."/>
            <person name="Patil S."/>
            <person name="Petrosino J."/>
            <person name="Pham C."/>
            <person name="Pham P."/>
            <person name="Pu L.-L."/>
            <person name="Puazo M."/>
            <person name="Raj R."/>
            <person name="Reid J."/>
            <person name="Rouhana J."/>
            <person name="Saada N."/>
            <person name="Shang Y."/>
            <person name="Simmons D."/>
            <person name="Thornton R."/>
            <person name="Warren J."/>
            <person name="Weissenberger G."/>
            <person name="Zhang J."/>
            <person name="Zhang L."/>
            <person name="Zhou C."/>
            <person name="Zhu D."/>
            <person name="Muzny D."/>
            <person name="Worley K."/>
            <person name="Gibbs R."/>
        </authorList>
    </citation>
    <scope>NUCLEOTIDE SEQUENCE [LARGE SCALE GENOMIC DNA]</scope>
    <source>
        <strain evidence="1">DSM 44291</strain>
    </source>
</reference>
<comment type="caution">
    <text evidence="1">The sequence shown here is derived from an EMBL/GenBank/DDBJ whole genome shotgun (WGS) entry which is preliminary data.</text>
</comment>
<dbReference type="RefSeq" id="WP_006840217.1">
    <property type="nucleotide sequence ID" value="NZ_GG667192.1"/>
</dbReference>
<dbReference type="STRING" id="525263.HMPREF0298_1490"/>
<evidence type="ECO:0000313" key="2">
    <source>
        <dbReference type="Proteomes" id="UP000006196"/>
    </source>
</evidence>
<dbReference type="SUPFAM" id="SSF56112">
    <property type="entry name" value="Protein kinase-like (PK-like)"/>
    <property type="match status" value="1"/>
</dbReference>
<dbReference type="AlphaFoldDB" id="C0XSS0"/>
<dbReference type="HOGENOM" id="CLU_054723_0_0_11"/>
<accession>C0XSS0</accession>
<dbReference type="eggNOG" id="COG2334">
    <property type="taxonomic scope" value="Bacteria"/>
</dbReference>
<name>C0XSS0_CORLD</name>
<dbReference type="EMBL" id="ACHJ01000120">
    <property type="protein sequence ID" value="EEI16700.1"/>
    <property type="molecule type" value="Genomic_DNA"/>
</dbReference>
<gene>
    <name evidence="1" type="ORF">HMPREF0298_1490</name>
</gene>
<evidence type="ECO:0000313" key="1">
    <source>
        <dbReference type="EMBL" id="EEI16700.1"/>
    </source>
</evidence>
<dbReference type="Gene3D" id="3.90.1200.10">
    <property type="match status" value="1"/>
</dbReference>
<proteinExistence type="predicted"/>